<evidence type="ECO:0000256" key="1">
    <source>
        <dbReference type="ARBA" id="ARBA00022679"/>
    </source>
</evidence>
<accession>A0ABV3SXT6</accession>
<dbReference type="SMART" id="SM00563">
    <property type="entry name" value="PlsC"/>
    <property type="match status" value="1"/>
</dbReference>
<evidence type="ECO:0000313" key="6">
    <source>
        <dbReference type="Proteomes" id="UP001556631"/>
    </source>
</evidence>
<dbReference type="InterPro" id="IPR002123">
    <property type="entry name" value="Plipid/glycerol_acylTrfase"/>
</dbReference>
<reference evidence="5 6" key="1">
    <citation type="submission" date="2024-07" db="EMBL/GenBank/DDBJ databases">
        <authorList>
            <person name="Lee S."/>
            <person name="Kang M."/>
        </authorList>
    </citation>
    <scope>NUCLEOTIDE SEQUENCE [LARGE SCALE GENOMIC DNA]</scope>
    <source>
        <strain evidence="5 6">DS6</strain>
    </source>
</reference>
<dbReference type="CDD" id="cd07989">
    <property type="entry name" value="LPLAT_AGPAT-like"/>
    <property type="match status" value="1"/>
</dbReference>
<dbReference type="GO" id="GO:0016746">
    <property type="term" value="F:acyltransferase activity"/>
    <property type="evidence" value="ECO:0007669"/>
    <property type="project" value="UniProtKB-KW"/>
</dbReference>
<protein>
    <submittedName>
        <fullName evidence="5">Lysophospholipid acyltransferase family protein</fullName>
    </submittedName>
</protein>
<feature type="domain" description="Phospholipid/glycerol acyltransferase" evidence="4">
    <location>
        <begin position="46"/>
        <end position="162"/>
    </location>
</feature>
<sequence length="255" mass="27414">MGKYRKLQHSRGWAWTLAVAIVKPTLLATTKHEWVGAEKIPETGGCILALNHVSHIDPLTAAHITWDYGRQSRYLAKSSLFKNKVANYFLRSAGQIPVDRAAGAGALDEAIEAVNKGELVVVYVEGSITKDPAGWPMKGKTGAARIALETGCPVIPVGQWGAQELLPAYSAKPNLKGRKLISMKVGDPVDLKDLEVVEHTPAVINEATDRIMKAIVALVGDVRGEEPPAELFDPKKAGISSTGNPHKKRTTGETA</sequence>
<dbReference type="RefSeq" id="WP_367991216.1">
    <property type="nucleotide sequence ID" value="NZ_JBFPJR010000003.1"/>
</dbReference>
<proteinExistence type="predicted"/>
<comment type="caution">
    <text evidence="5">The sequence shown here is derived from an EMBL/GenBank/DDBJ whole genome shotgun (WGS) entry which is preliminary data.</text>
</comment>
<gene>
    <name evidence="5" type="ORF">AB3X52_02595</name>
</gene>
<feature type="compositionally biased region" description="Basic and acidic residues" evidence="3">
    <location>
        <begin position="225"/>
        <end position="236"/>
    </location>
</feature>
<dbReference type="SUPFAM" id="SSF69593">
    <property type="entry name" value="Glycerol-3-phosphate (1)-acyltransferase"/>
    <property type="match status" value="1"/>
</dbReference>
<evidence type="ECO:0000313" key="5">
    <source>
        <dbReference type="EMBL" id="MEX0426494.1"/>
    </source>
</evidence>
<dbReference type="PANTHER" id="PTHR10434">
    <property type="entry name" value="1-ACYL-SN-GLYCEROL-3-PHOSPHATE ACYLTRANSFERASE"/>
    <property type="match status" value="1"/>
</dbReference>
<dbReference type="PANTHER" id="PTHR10434:SF55">
    <property type="entry name" value="POSSIBLE ACYLTRANSFERASE"/>
    <property type="match status" value="1"/>
</dbReference>
<evidence type="ECO:0000256" key="3">
    <source>
        <dbReference type="SAM" id="MobiDB-lite"/>
    </source>
</evidence>
<feature type="region of interest" description="Disordered" evidence="3">
    <location>
        <begin position="225"/>
        <end position="255"/>
    </location>
</feature>
<keyword evidence="6" id="KW-1185">Reference proteome</keyword>
<organism evidence="5 6">
    <name type="scientific">Nocardioides eburneus</name>
    <dbReference type="NCBI Taxonomy" id="3231482"/>
    <lineage>
        <taxon>Bacteria</taxon>
        <taxon>Bacillati</taxon>
        <taxon>Actinomycetota</taxon>
        <taxon>Actinomycetes</taxon>
        <taxon>Propionibacteriales</taxon>
        <taxon>Nocardioidaceae</taxon>
        <taxon>Nocardioides</taxon>
    </lineage>
</organism>
<evidence type="ECO:0000256" key="2">
    <source>
        <dbReference type="ARBA" id="ARBA00023315"/>
    </source>
</evidence>
<name>A0ABV3SXT6_9ACTN</name>
<dbReference type="EMBL" id="JBFPJR010000003">
    <property type="protein sequence ID" value="MEX0426494.1"/>
    <property type="molecule type" value="Genomic_DNA"/>
</dbReference>
<evidence type="ECO:0000259" key="4">
    <source>
        <dbReference type="SMART" id="SM00563"/>
    </source>
</evidence>
<dbReference type="Proteomes" id="UP001556631">
    <property type="component" value="Unassembled WGS sequence"/>
</dbReference>
<keyword evidence="1" id="KW-0808">Transferase</keyword>
<dbReference type="Pfam" id="PF01553">
    <property type="entry name" value="Acyltransferase"/>
    <property type="match status" value="1"/>
</dbReference>
<keyword evidence="2 5" id="KW-0012">Acyltransferase</keyword>